<sequence>MAPNAAWAASAACNAINAGTVYATNTGNPATLSGTYRVDAVGNTDSNYSDPGQTFAIGEVVSYTWSTTSGTAYAQILHMAAGDAVQADSARNLTGSGSGSFTINAGSTNWYFNIAATDFTIASDGSGGASEPARRNSQIAITISCAAPSPILGASLTHGGTPKQGSNFTLLPTVSNTGTATTSGNITLTSTLPTGLTLVGGSGTNWSCTGNGTVNVSCTFSGTIATGASNTALSLTVAASATSATPRNVTIGVSGGGASNTPTASDNIAIALQPAITSISPTNGPTGGGNTVAITGNSFTGTTGAGGVKFGAANATGYTVISDTQINATAPAGAAGTVDITVTNGGNTSATSSADQYTYVSAPTVTAVSPTAGPTAGGTTVVITGTGFSAAPGTGAVKFGASNATYTINSNTQITATSPANSAGT</sequence>
<dbReference type="SUPFAM" id="SSF81296">
    <property type="entry name" value="E set domains"/>
    <property type="match status" value="2"/>
</dbReference>
<dbReference type="InterPro" id="IPR002909">
    <property type="entry name" value="IPT_dom"/>
</dbReference>
<keyword evidence="5" id="KW-1185">Reference proteome</keyword>
<organism evidence="4 5">
    <name type="scientific">Sphingomonas kyeonggiensis</name>
    <dbReference type="NCBI Taxonomy" id="1268553"/>
    <lineage>
        <taxon>Bacteria</taxon>
        <taxon>Pseudomonadati</taxon>
        <taxon>Pseudomonadota</taxon>
        <taxon>Alphaproteobacteria</taxon>
        <taxon>Sphingomonadales</taxon>
        <taxon>Sphingomonadaceae</taxon>
        <taxon>Sphingomonas</taxon>
    </lineage>
</organism>
<dbReference type="Gene3D" id="2.60.40.10">
    <property type="entry name" value="Immunoglobulins"/>
    <property type="match status" value="2"/>
</dbReference>
<feature type="chain" id="PRO_5030769461" description="IPT/TIG domain-containing protein" evidence="2">
    <location>
        <begin position="24"/>
        <end position="425"/>
    </location>
</feature>
<protein>
    <recommendedName>
        <fullName evidence="3">IPT/TIG domain-containing protein</fullName>
    </recommendedName>
</protein>
<dbReference type="AlphaFoldDB" id="A0A7W7K472"/>
<dbReference type="EMBL" id="JACHLN010000004">
    <property type="protein sequence ID" value="MBB4840734.1"/>
    <property type="molecule type" value="Genomic_DNA"/>
</dbReference>
<name>A0A7W7K472_9SPHN</name>
<feature type="domain" description="IPT/TIG" evidence="3">
    <location>
        <begin position="273"/>
        <end position="360"/>
    </location>
</feature>
<dbReference type="PANTHER" id="PTHR46769:SF2">
    <property type="entry name" value="FIBROCYSTIN-L ISOFORM 2 PRECURSOR-RELATED"/>
    <property type="match status" value="1"/>
</dbReference>
<dbReference type="Proteomes" id="UP000575241">
    <property type="component" value="Unassembled WGS sequence"/>
</dbReference>
<evidence type="ECO:0000313" key="4">
    <source>
        <dbReference type="EMBL" id="MBB4840734.1"/>
    </source>
</evidence>
<keyword evidence="1 2" id="KW-0732">Signal</keyword>
<dbReference type="RefSeq" id="WP_221416567.1">
    <property type="nucleotide sequence ID" value="NZ_JACHLN010000004.1"/>
</dbReference>
<evidence type="ECO:0000313" key="5">
    <source>
        <dbReference type="Proteomes" id="UP000575241"/>
    </source>
</evidence>
<dbReference type="InterPro" id="IPR052387">
    <property type="entry name" value="Fibrocystin"/>
</dbReference>
<dbReference type="SMART" id="SM00429">
    <property type="entry name" value="IPT"/>
    <property type="match status" value="1"/>
</dbReference>
<evidence type="ECO:0000256" key="2">
    <source>
        <dbReference type="SAM" id="SignalP"/>
    </source>
</evidence>
<dbReference type="CDD" id="cd00603">
    <property type="entry name" value="IPT_PCSR"/>
    <property type="match status" value="1"/>
</dbReference>
<accession>A0A7W7K472</accession>
<dbReference type="InterPro" id="IPR013783">
    <property type="entry name" value="Ig-like_fold"/>
</dbReference>
<dbReference type="InterPro" id="IPR014756">
    <property type="entry name" value="Ig_E-set"/>
</dbReference>
<evidence type="ECO:0000259" key="3">
    <source>
        <dbReference type="SMART" id="SM00429"/>
    </source>
</evidence>
<dbReference type="CDD" id="cd00102">
    <property type="entry name" value="IPT"/>
    <property type="match status" value="1"/>
</dbReference>
<feature type="signal peptide" evidence="2">
    <location>
        <begin position="1"/>
        <end position="23"/>
    </location>
</feature>
<dbReference type="PANTHER" id="PTHR46769">
    <property type="entry name" value="POLYCYSTIC KIDNEY AND HEPATIC DISEASE 1 (AUTOSOMAL RECESSIVE)-LIKE 1"/>
    <property type="match status" value="1"/>
</dbReference>
<evidence type="ECO:0000256" key="1">
    <source>
        <dbReference type="ARBA" id="ARBA00022729"/>
    </source>
</evidence>
<reference evidence="4 5" key="1">
    <citation type="submission" date="2020-08" db="EMBL/GenBank/DDBJ databases">
        <title>Functional genomics of gut bacteria from endangered species of beetles.</title>
        <authorList>
            <person name="Carlos-Shanley C."/>
        </authorList>
    </citation>
    <scope>NUCLEOTIDE SEQUENCE [LARGE SCALE GENOMIC DNA]</scope>
    <source>
        <strain evidence="4 5">S00224</strain>
    </source>
</reference>
<proteinExistence type="predicted"/>
<dbReference type="Pfam" id="PF01833">
    <property type="entry name" value="TIG"/>
    <property type="match status" value="2"/>
</dbReference>
<comment type="caution">
    <text evidence="4">The sequence shown here is derived from an EMBL/GenBank/DDBJ whole genome shotgun (WGS) entry which is preliminary data.</text>
</comment>
<feature type="non-terminal residue" evidence="4">
    <location>
        <position position="425"/>
    </location>
</feature>
<gene>
    <name evidence="4" type="ORF">HNP52_003831</name>
</gene>